<dbReference type="Proteomes" id="UP000029389">
    <property type="component" value="Unassembled WGS sequence"/>
</dbReference>
<dbReference type="AlphaFoldDB" id="A0A090YU94"/>
<proteinExistence type="predicted"/>
<gene>
    <name evidence="1" type="ORF">DJ93_5478</name>
</gene>
<dbReference type="EMBL" id="JMQC01000009">
    <property type="protein sequence ID" value="KFM95625.1"/>
    <property type="molecule type" value="Genomic_DNA"/>
</dbReference>
<organism evidence="1 2">
    <name type="scientific">Bacillus clarus</name>
    <dbReference type="NCBI Taxonomy" id="2338372"/>
    <lineage>
        <taxon>Bacteria</taxon>
        <taxon>Bacillati</taxon>
        <taxon>Bacillota</taxon>
        <taxon>Bacilli</taxon>
        <taxon>Bacillales</taxon>
        <taxon>Bacillaceae</taxon>
        <taxon>Bacillus</taxon>
        <taxon>Bacillus cereus group</taxon>
    </lineage>
</organism>
<reference evidence="1 2" key="1">
    <citation type="submission" date="2014-04" db="EMBL/GenBank/DDBJ databases">
        <authorList>
            <person name="Bishop-Lilly K.A."/>
            <person name="Broomall S.M."/>
            <person name="Chain P.S."/>
            <person name="Chertkov O."/>
            <person name="Coyne S.R."/>
            <person name="Daligault H.E."/>
            <person name="Davenport K.W."/>
            <person name="Erkkila T."/>
            <person name="Frey K.G."/>
            <person name="Gibbons H.S."/>
            <person name="Gu W."/>
            <person name="Jaissle J."/>
            <person name="Johnson S.L."/>
            <person name="Koroleva G.I."/>
            <person name="Ladner J.T."/>
            <person name="Lo C.-C."/>
            <person name="Minogue T.D."/>
            <person name="Munk C."/>
            <person name="Palacios G.F."/>
            <person name="Redden C.L."/>
            <person name="Rosenzweig C.N."/>
            <person name="Scholz M.B."/>
            <person name="Teshima H."/>
            <person name="Xu Y."/>
        </authorList>
    </citation>
    <scope>NUCLEOTIDE SEQUENCE [LARGE SCALE GENOMIC DNA]</scope>
    <source>
        <strain evidence="1 2">BHP</strain>
    </source>
</reference>
<protein>
    <submittedName>
        <fullName evidence="1">Uncharacterized protein</fullName>
    </submittedName>
</protein>
<comment type="caution">
    <text evidence="1">The sequence shown here is derived from an EMBL/GenBank/DDBJ whole genome shotgun (WGS) entry which is preliminary data.</text>
</comment>
<accession>A0A090YU94</accession>
<evidence type="ECO:0000313" key="1">
    <source>
        <dbReference type="EMBL" id="KFM95625.1"/>
    </source>
</evidence>
<name>A0A090YU94_9BACI</name>
<sequence length="51" mass="6107">MMNKEIQELFDDLNLFARQIANVRLSNISFDVYEFRDEYAMQVDLTFARKG</sequence>
<dbReference type="PATRIC" id="fig|1405.8.peg.5654"/>
<evidence type="ECO:0000313" key="2">
    <source>
        <dbReference type="Proteomes" id="UP000029389"/>
    </source>
</evidence>